<evidence type="ECO:0000313" key="8">
    <source>
        <dbReference type="EMBL" id="RUS87072.1"/>
    </source>
</evidence>
<dbReference type="OrthoDB" id="6098064at2759"/>
<dbReference type="PANTHER" id="PTHR14202">
    <property type="entry name" value="60 KDA RIBONUCLEOPROTEIN SSA/RO"/>
    <property type="match status" value="1"/>
</dbReference>
<evidence type="ECO:0000313" key="9">
    <source>
        <dbReference type="Proteomes" id="UP000271974"/>
    </source>
</evidence>
<keyword evidence="9" id="KW-1185">Reference proteome</keyword>
<evidence type="ECO:0000256" key="4">
    <source>
        <dbReference type="ARBA" id="ARBA00022723"/>
    </source>
</evidence>
<evidence type="ECO:0000256" key="1">
    <source>
        <dbReference type="ARBA" id="ARBA00004496"/>
    </source>
</evidence>
<protein>
    <recommendedName>
        <fullName evidence="7">TROVE domain-containing protein</fullName>
    </recommendedName>
</protein>
<comment type="subcellular location">
    <subcellularLocation>
        <location evidence="1">Cytoplasm</location>
    </subcellularLocation>
</comment>
<dbReference type="Proteomes" id="UP000271974">
    <property type="component" value="Unassembled WGS sequence"/>
</dbReference>
<keyword evidence="4" id="KW-0479">Metal-binding</keyword>
<proteinExistence type="inferred from homology"/>
<dbReference type="Pfam" id="PF05731">
    <property type="entry name" value="TROVE"/>
    <property type="match status" value="1"/>
</dbReference>
<dbReference type="PANTHER" id="PTHR14202:SF0">
    <property type="entry name" value="RNA-BINDING PROTEIN RO60"/>
    <property type="match status" value="1"/>
</dbReference>
<dbReference type="GO" id="GO:1990904">
    <property type="term" value="C:ribonucleoprotein complex"/>
    <property type="evidence" value="ECO:0007669"/>
    <property type="project" value="UniProtKB-KW"/>
</dbReference>
<dbReference type="EMBL" id="RQTK01000120">
    <property type="protein sequence ID" value="RUS87072.1"/>
    <property type="molecule type" value="Genomic_DNA"/>
</dbReference>
<evidence type="ECO:0000256" key="2">
    <source>
        <dbReference type="ARBA" id="ARBA00007814"/>
    </source>
</evidence>
<evidence type="ECO:0000259" key="7">
    <source>
        <dbReference type="PROSITE" id="PS50988"/>
    </source>
</evidence>
<dbReference type="InterPro" id="IPR037214">
    <property type="entry name" value="TROVE_dom_sf"/>
</dbReference>
<dbReference type="STRING" id="188477.A0A3S1CA27"/>
<dbReference type="GO" id="GO:0005737">
    <property type="term" value="C:cytoplasm"/>
    <property type="evidence" value="ECO:0007669"/>
    <property type="project" value="UniProtKB-SubCell"/>
</dbReference>
<evidence type="ECO:0000256" key="3">
    <source>
        <dbReference type="ARBA" id="ARBA00022490"/>
    </source>
</evidence>
<comment type="caution">
    <text evidence="8">The sequence shown here is derived from an EMBL/GenBank/DDBJ whole genome shotgun (WGS) entry which is preliminary data.</text>
</comment>
<reference evidence="8 9" key="1">
    <citation type="submission" date="2019-01" db="EMBL/GenBank/DDBJ databases">
        <title>A draft genome assembly of the solar-powered sea slug Elysia chlorotica.</title>
        <authorList>
            <person name="Cai H."/>
            <person name="Li Q."/>
            <person name="Fang X."/>
            <person name="Li J."/>
            <person name="Curtis N.E."/>
            <person name="Altenburger A."/>
            <person name="Shibata T."/>
            <person name="Feng M."/>
            <person name="Maeda T."/>
            <person name="Schwartz J.A."/>
            <person name="Shigenobu S."/>
            <person name="Lundholm N."/>
            <person name="Nishiyama T."/>
            <person name="Yang H."/>
            <person name="Hasebe M."/>
            <person name="Li S."/>
            <person name="Pierce S.K."/>
            <person name="Wang J."/>
        </authorList>
    </citation>
    <scope>NUCLEOTIDE SEQUENCE [LARGE SCALE GENOMIC DNA]</scope>
    <source>
        <strain evidence="8">EC2010</strain>
        <tissue evidence="8">Whole organism of an adult</tissue>
    </source>
</reference>
<keyword evidence="3" id="KW-0963">Cytoplasm</keyword>
<dbReference type="InterPro" id="IPR036465">
    <property type="entry name" value="vWFA_dom_sf"/>
</dbReference>
<dbReference type="GO" id="GO:0003723">
    <property type="term" value="F:RNA binding"/>
    <property type="evidence" value="ECO:0007669"/>
    <property type="project" value="UniProtKB-KW"/>
</dbReference>
<accession>A0A3S1CA27</accession>
<comment type="similarity">
    <text evidence="2">Belongs to the Ro 60 kDa family.</text>
</comment>
<dbReference type="Pfam" id="PF25045">
    <property type="entry name" value="vWA_Ro60"/>
    <property type="match status" value="1"/>
</dbReference>
<evidence type="ECO:0000256" key="6">
    <source>
        <dbReference type="ARBA" id="ARBA00023274"/>
    </source>
</evidence>
<dbReference type="PROSITE" id="PS50988">
    <property type="entry name" value="TROVE"/>
    <property type="match status" value="1"/>
</dbReference>
<feature type="domain" description="TROVE" evidence="7">
    <location>
        <begin position="1"/>
        <end position="353"/>
    </location>
</feature>
<organism evidence="8 9">
    <name type="scientific">Elysia chlorotica</name>
    <name type="common">Eastern emerald elysia</name>
    <name type="synonym">Sea slug</name>
    <dbReference type="NCBI Taxonomy" id="188477"/>
    <lineage>
        <taxon>Eukaryota</taxon>
        <taxon>Metazoa</taxon>
        <taxon>Spiralia</taxon>
        <taxon>Lophotrochozoa</taxon>
        <taxon>Mollusca</taxon>
        <taxon>Gastropoda</taxon>
        <taxon>Heterobranchia</taxon>
        <taxon>Euthyneura</taxon>
        <taxon>Panpulmonata</taxon>
        <taxon>Sacoglossa</taxon>
        <taxon>Placobranchoidea</taxon>
        <taxon>Plakobranchidae</taxon>
        <taxon>Elysia</taxon>
    </lineage>
</organism>
<keyword evidence="6" id="KW-0687">Ribonucleoprotein</keyword>
<dbReference type="InterPro" id="IPR008858">
    <property type="entry name" value="TROVE_dom"/>
</dbReference>
<dbReference type="SUPFAM" id="SSF140864">
    <property type="entry name" value="TROVE domain-like"/>
    <property type="match status" value="1"/>
</dbReference>
<dbReference type="GO" id="GO:0046872">
    <property type="term" value="F:metal ion binding"/>
    <property type="evidence" value="ECO:0007669"/>
    <property type="project" value="UniProtKB-KW"/>
</dbReference>
<dbReference type="InterPro" id="IPR056800">
    <property type="entry name" value="vWA_Ro60"/>
</dbReference>
<dbReference type="SUPFAM" id="SSF53300">
    <property type="entry name" value="vWA-like"/>
    <property type="match status" value="1"/>
</dbReference>
<evidence type="ECO:0000256" key="5">
    <source>
        <dbReference type="ARBA" id="ARBA00022884"/>
    </source>
</evidence>
<gene>
    <name evidence="8" type="ORF">EGW08_005148</name>
</gene>
<dbReference type="Gene3D" id="3.40.50.410">
    <property type="entry name" value="von Willebrand factor, type A domain"/>
    <property type="match status" value="1"/>
</dbReference>
<name>A0A3S1CA27_ELYCH</name>
<keyword evidence="5" id="KW-0694">RNA-binding</keyword>
<dbReference type="InterPro" id="IPR040322">
    <property type="entry name" value="TROVE2"/>
</dbReference>
<dbReference type="AlphaFoldDB" id="A0A3S1CA27"/>
<sequence length="545" mass="61270">MTEAIPSNLDLLTRLVCTGSENGFFNAHEKPDLCGQSHCLGSFLNSRESGLRAVHRLRLIFNHKSFISKEPLLFCLAKIIRNSLVTDSHREDKVRQEAYTLAGQICESADDLFTFVDFDKKVSELQKAGWGKGMRRLVHQWYEKKTPRALALQVTRCKSARGWSHRDLLRQCHMPPGRYSKGTALIVKYLLSGKKEIENYGSSEEVEVKEIVTFLQALEALNASSPEEKELVRTLIETHRLVDRQIPSKLYKLIETYEGMLGHISMEDLFRNIPKMALMGMLDKTAHQSSMVIERISDIEAVKEQKVNPIIILCALRKYTANRCKRWVRNGALIKALQAAFDASVEILPKLSEKSLLIAVHLEGEGRKKLHVKGASYVTPAIATAHVIKFLHQTEVIATHVFFNERVEDLPINSKTPVVEVLESLENRKVEDPSFDLAEPIKWAKQKKAKFENILIISDLKKVTSAQDFQDCVKQYRTEVSLPNCKVALLGLSELETSVADSKDLNLLEVSGLNGSALQLLLRFFKGDFDFGASKDGGGPSNIGV</sequence>